<dbReference type="InterPro" id="IPR024532">
    <property type="entry name" value="DUF3830"/>
</dbReference>
<evidence type="ECO:0000313" key="2">
    <source>
        <dbReference type="EMBL" id="MQT15807.1"/>
    </source>
</evidence>
<dbReference type="Pfam" id="PF12903">
    <property type="entry name" value="DUF3830"/>
    <property type="match status" value="1"/>
</dbReference>
<dbReference type="Gene3D" id="2.40.100.20">
    <property type="match status" value="1"/>
</dbReference>
<proteinExistence type="predicted"/>
<name>A0A7C9LEC2_9SPHN</name>
<evidence type="ECO:0000313" key="3">
    <source>
        <dbReference type="Proteomes" id="UP000481327"/>
    </source>
</evidence>
<keyword evidence="3" id="KW-1185">Reference proteome</keyword>
<protein>
    <submittedName>
        <fullName evidence="2">DUF3830 family protein</fullName>
    </submittedName>
</protein>
<evidence type="ECO:0000256" key="1">
    <source>
        <dbReference type="SAM" id="MobiDB-lite"/>
    </source>
</evidence>
<sequence length="262" mass="28572">MDHGAPDRRRHARAIRGAVTALPEPCHRRSVDDHSRHPRSGGALFGHGRLFPASDRRRTAVRTGDAARRQPCLGERQPRADALCLQEDDCLLRFAPQAGAEAVTRHIRFTEPRSGLSAQCLLLDAEAPQSCDFLWGLARRSATFDAVHAIWTGPEISVPIPASILSNDFDAPAIPEENATAFPEAGEIVLAHLAAGSIKGLPPGDFYDIGLFYDRGGRLLMPFGWIKANVCARIVAGDLARAQEDFRTIRRNGACRLTIETA</sequence>
<feature type="compositionally biased region" description="Basic and acidic residues" evidence="1">
    <location>
        <begin position="26"/>
        <end position="35"/>
    </location>
</feature>
<gene>
    <name evidence="2" type="ORF">F3168_00825</name>
</gene>
<dbReference type="Proteomes" id="UP000481327">
    <property type="component" value="Unassembled WGS sequence"/>
</dbReference>
<comment type="caution">
    <text evidence="2">The sequence shown here is derived from an EMBL/GenBank/DDBJ whole genome shotgun (WGS) entry which is preliminary data.</text>
</comment>
<feature type="region of interest" description="Disordered" evidence="1">
    <location>
        <begin position="26"/>
        <end position="48"/>
    </location>
</feature>
<dbReference type="AlphaFoldDB" id="A0A7C9LEC2"/>
<organism evidence="2 3">
    <name type="scientific">Sandarakinorhabdus fusca</name>
    <dbReference type="NCBI Taxonomy" id="1439888"/>
    <lineage>
        <taxon>Bacteria</taxon>
        <taxon>Pseudomonadati</taxon>
        <taxon>Pseudomonadota</taxon>
        <taxon>Alphaproteobacteria</taxon>
        <taxon>Sphingomonadales</taxon>
        <taxon>Sphingosinicellaceae</taxon>
        <taxon>Sandarakinorhabdus</taxon>
    </lineage>
</organism>
<dbReference type="OrthoDB" id="8479268at2"/>
<dbReference type="EMBL" id="WIOL01000001">
    <property type="protein sequence ID" value="MQT15807.1"/>
    <property type="molecule type" value="Genomic_DNA"/>
</dbReference>
<accession>A0A7C9LEC2</accession>
<reference evidence="2 3" key="1">
    <citation type="submission" date="2019-09" db="EMBL/GenBank/DDBJ databases">
        <title>Polymorphobacter sp. isolated from a lake in China.</title>
        <authorList>
            <person name="Liu Z."/>
        </authorList>
    </citation>
    <scope>NUCLEOTIDE SEQUENCE [LARGE SCALE GENOMIC DNA]</scope>
    <source>
        <strain evidence="2 3">D40P</strain>
    </source>
</reference>